<keyword evidence="9" id="KW-1185">Reference proteome</keyword>
<keyword evidence="2 6" id="KW-0540">Nuclease</keyword>
<dbReference type="InterPro" id="IPR002716">
    <property type="entry name" value="PIN_dom"/>
</dbReference>
<comment type="cofactor">
    <cofactor evidence="6">
        <name>Mg(2+)</name>
        <dbReference type="ChEBI" id="CHEBI:18420"/>
    </cofactor>
</comment>
<dbReference type="AlphaFoldDB" id="A0A3N1NTH5"/>
<feature type="domain" description="PIN" evidence="7">
    <location>
        <begin position="14"/>
        <end position="129"/>
    </location>
</feature>
<dbReference type="InterPro" id="IPR022907">
    <property type="entry name" value="VapC_family"/>
</dbReference>
<dbReference type="InterPro" id="IPR029060">
    <property type="entry name" value="PIN-like_dom_sf"/>
</dbReference>
<dbReference type="PANTHER" id="PTHR42740:SF1">
    <property type="entry name" value="RIBONUCLEASE VAPC3"/>
    <property type="match status" value="1"/>
</dbReference>
<evidence type="ECO:0000256" key="2">
    <source>
        <dbReference type="ARBA" id="ARBA00022722"/>
    </source>
</evidence>
<dbReference type="InterPro" id="IPR051749">
    <property type="entry name" value="PINc/VapC_TA_RNase"/>
</dbReference>
<dbReference type="GO" id="GO:0000287">
    <property type="term" value="F:magnesium ion binding"/>
    <property type="evidence" value="ECO:0007669"/>
    <property type="project" value="UniProtKB-UniRule"/>
</dbReference>
<evidence type="ECO:0000256" key="5">
    <source>
        <dbReference type="ARBA" id="ARBA00022842"/>
    </source>
</evidence>
<proteinExistence type="inferred from homology"/>
<comment type="function">
    <text evidence="6">Toxic component of a toxin-antitoxin (TA) system. An RNase.</text>
</comment>
<comment type="caution">
    <text evidence="8">The sequence shown here is derived from an EMBL/GenBank/DDBJ whole genome shotgun (WGS) entry which is preliminary data.</text>
</comment>
<dbReference type="GO" id="GO:0090729">
    <property type="term" value="F:toxin activity"/>
    <property type="evidence" value="ECO:0007669"/>
    <property type="project" value="UniProtKB-KW"/>
</dbReference>
<dbReference type="EMBL" id="RJUK01000001">
    <property type="protein sequence ID" value="ROQ19485.1"/>
    <property type="molecule type" value="Genomic_DNA"/>
</dbReference>
<name>A0A3N1NTH5_9GAMM</name>
<reference evidence="8 9" key="1">
    <citation type="submission" date="2018-11" db="EMBL/GenBank/DDBJ databases">
        <title>Genomic Encyclopedia of Type Strains, Phase IV (KMG-IV): sequencing the most valuable type-strain genomes for metagenomic binning, comparative biology and taxonomic classification.</title>
        <authorList>
            <person name="Goeker M."/>
        </authorList>
    </citation>
    <scope>NUCLEOTIDE SEQUENCE [LARGE SCALE GENOMIC DNA]</scope>
    <source>
        <strain evidence="8 9">DSM 16974</strain>
    </source>
</reference>
<keyword evidence="6" id="KW-0800">Toxin</keyword>
<evidence type="ECO:0000256" key="6">
    <source>
        <dbReference type="HAMAP-Rule" id="MF_00265"/>
    </source>
</evidence>
<keyword evidence="3 6" id="KW-0479">Metal-binding</keyword>
<dbReference type="Pfam" id="PF01850">
    <property type="entry name" value="PIN"/>
    <property type="match status" value="1"/>
</dbReference>
<evidence type="ECO:0000313" key="9">
    <source>
        <dbReference type="Proteomes" id="UP000273643"/>
    </source>
</evidence>
<sequence>MVGGPRRYEALVVILVDSSVWIDYFIGNDSEEADFLDRTLGNRAVAIGDLILTEVLQGFRQEKDYKVAKSLLEELTVFELLGKKIAIKSADNFRKLRKKGITIRKTADVIIASHCIEHNLPLLFSDKDFLPFVEHLGLRNAAYT</sequence>
<dbReference type="GO" id="GO:0016787">
    <property type="term" value="F:hydrolase activity"/>
    <property type="evidence" value="ECO:0007669"/>
    <property type="project" value="UniProtKB-KW"/>
</dbReference>
<feature type="binding site" evidence="6">
    <location>
        <position position="108"/>
    </location>
    <ligand>
        <name>Mg(2+)</name>
        <dbReference type="ChEBI" id="CHEBI:18420"/>
    </ligand>
</feature>
<comment type="similarity">
    <text evidence="6">Belongs to the PINc/VapC protein family.</text>
</comment>
<evidence type="ECO:0000313" key="8">
    <source>
        <dbReference type="EMBL" id="ROQ19485.1"/>
    </source>
</evidence>
<dbReference type="GO" id="GO:0004540">
    <property type="term" value="F:RNA nuclease activity"/>
    <property type="evidence" value="ECO:0007669"/>
    <property type="project" value="InterPro"/>
</dbReference>
<dbReference type="CDD" id="cd18760">
    <property type="entry name" value="PIN_MtVapC3-like"/>
    <property type="match status" value="1"/>
</dbReference>
<evidence type="ECO:0000256" key="3">
    <source>
        <dbReference type="ARBA" id="ARBA00022723"/>
    </source>
</evidence>
<dbReference type="Gene3D" id="3.40.50.1010">
    <property type="entry name" value="5'-nuclease"/>
    <property type="match status" value="1"/>
</dbReference>
<dbReference type="HAMAP" id="MF_00265">
    <property type="entry name" value="VapC_Nob1"/>
    <property type="match status" value="1"/>
</dbReference>
<protein>
    <recommendedName>
        <fullName evidence="6">Ribonuclease VapC</fullName>
        <shortName evidence="6">RNase VapC</shortName>
        <ecNumber evidence="6">3.1.-.-</ecNumber>
    </recommendedName>
    <alternativeName>
        <fullName evidence="6">Toxin VapC</fullName>
    </alternativeName>
</protein>
<keyword evidence="5 6" id="KW-0460">Magnesium</keyword>
<evidence type="ECO:0000256" key="4">
    <source>
        <dbReference type="ARBA" id="ARBA00022801"/>
    </source>
</evidence>
<dbReference type="Proteomes" id="UP000273643">
    <property type="component" value="Unassembled WGS sequence"/>
</dbReference>
<dbReference type="EC" id="3.1.-.-" evidence="6"/>
<organism evidence="8 9">
    <name type="scientific">Marinimicrobium koreense</name>
    <dbReference type="NCBI Taxonomy" id="306545"/>
    <lineage>
        <taxon>Bacteria</taxon>
        <taxon>Pseudomonadati</taxon>
        <taxon>Pseudomonadota</taxon>
        <taxon>Gammaproteobacteria</taxon>
        <taxon>Cellvibrionales</taxon>
        <taxon>Cellvibrionaceae</taxon>
        <taxon>Marinimicrobium</taxon>
    </lineage>
</organism>
<evidence type="ECO:0000259" key="7">
    <source>
        <dbReference type="Pfam" id="PF01850"/>
    </source>
</evidence>
<evidence type="ECO:0000256" key="1">
    <source>
        <dbReference type="ARBA" id="ARBA00022649"/>
    </source>
</evidence>
<keyword evidence="1 6" id="KW-1277">Toxin-antitoxin system</keyword>
<gene>
    <name evidence="6" type="primary">vapC</name>
    <name evidence="8" type="ORF">EDC38_0067</name>
</gene>
<feature type="binding site" evidence="6">
    <location>
        <position position="17"/>
    </location>
    <ligand>
        <name>Mg(2+)</name>
        <dbReference type="ChEBI" id="CHEBI:18420"/>
    </ligand>
</feature>
<dbReference type="PANTHER" id="PTHR42740">
    <property type="entry name" value="RIBONUCLEASE VAPC3"/>
    <property type="match status" value="1"/>
</dbReference>
<dbReference type="SUPFAM" id="SSF88723">
    <property type="entry name" value="PIN domain-like"/>
    <property type="match status" value="1"/>
</dbReference>
<accession>A0A3N1NTH5</accession>
<keyword evidence="4 6" id="KW-0378">Hydrolase</keyword>